<evidence type="ECO:0000313" key="9">
    <source>
        <dbReference type="Proteomes" id="UP000824179"/>
    </source>
</evidence>
<keyword evidence="4 6" id="KW-1133">Transmembrane helix</keyword>
<evidence type="ECO:0000256" key="1">
    <source>
        <dbReference type="ARBA" id="ARBA00004651"/>
    </source>
</evidence>
<evidence type="ECO:0000256" key="4">
    <source>
        <dbReference type="ARBA" id="ARBA00022989"/>
    </source>
</evidence>
<evidence type="ECO:0000256" key="2">
    <source>
        <dbReference type="ARBA" id="ARBA00022475"/>
    </source>
</evidence>
<proteinExistence type="predicted"/>
<evidence type="ECO:0000256" key="6">
    <source>
        <dbReference type="SAM" id="Phobius"/>
    </source>
</evidence>
<dbReference type="Gene3D" id="3.30.70.120">
    <property type="match status" value="1"/>
</dbReference>
<accession>A0A9D1AI73</accession>
<dbReference type="InterPro" id="IPR015867">
    <property type="entry name" value="N-reg_PII/ATP_PRibTrfase_C"/>
</dbReference>
<dbReference type="Pfam" id="PF02588">
    <property type="entry name" value="YitT_membrane"/>
    <property type="match status" value="1"/>
</dbReference>
<dbReference type="EMBL" id="DVHB01000075">
    <property type="protein sequence ID" value="HIR39609.1"/>
    <property type="molecule type" value="Genomic_DNA"/>
</dbReference>
<keyword evidence="5 6" id="KW-0472">Membrane</keyword>
<keyword evidence="2" id="KW-1003">Cell membrane</keyword>
<reference evidence="8" key="1">
    <citation type="submission" date="2020-10" db="EMBL/GenBank/DDBJ databases">
        <authorList>
            <person name="Gilroy R."/>
        </authorList>
    </citation>
    <scope>NUCLEOTIDE SEQUENCE</scope>
    <source>
        <strain evidence="8">ChiW25-3613</strain>
    </source>
</reference>
<dbReference type="PIRSF" id="PIRSF006483">
    <property type="entry name" value="Membrane_protein_YitT"/>
    <property type="match status" value="1"/>
</dbReference>
<feature type="transmembrane region" description="Helical" evidence="6">
    <location>
        <begin position="165"/>
        <end position="187"/>
    </location>
</feature>
<name>A0A9D1AI73_9FIRM</name>
<evidence type="ECO:0000259" key="7">
    <source>
        <dbReference type="Pfam" id="PF10035"/>
    </source>
</evidence>
<feature type="transmembrane region" description="Helical" evidence="6">
    <location>
        <begin position="54"/>
        <end position="75"/>
    </location>
</feature>
<feature type="transmembrane region" description="Helical" evidence="6">
    <location>
        <begin position="193"/>
        <end position="213"/>
    </location>
</feature>
<keyword evidence="3 6" id="KW-0812">Transmembrane</keyword>
<reference evidence="8" key="2">
    <citation type="journal article" date="2021" name="PeerJ">
        <title>Extensive microbial diversity within the chicken gut microbiome revealed by metagenomics and culture.</title>
        <authorList>
            <person name="Gilroy R."/>
            <person name="Ravi A."/>
            <person name="Getino M."/>
            <person name="Pursley I."/>
            <person name="Horton D.L."/>
            <person name="Alikhan N.F."/>
            <person name="Baker D."/>
            <person name="Gharbi K."/>
            <person name="Hall N."/>
            <person name="Watson M."/>
            <person name="Adriaenssens E.M."/>
            <person name="Foster-Nyarko E."/>
            <person name="Jarju S."/>
            <person name="Secka A."/>
            <person name="Antonio M."/>
            <person name="Oren A."/>
            <person name="Chaudhuri R.R."/>
            <person name="La Ragione R."/>
            <person name="Hildebrand F."/>
            <person name="Pallen M.J."/>
        </authorList>
    </citation>
    <scope>NUCLEOTIDE SEQUENCE</scope>
    <source>
        <strain evidence="8">ChiW25-3613</strain>
    </source>
</reference>
<dbReference type="AlphaFoldDB" id="A0A9D1AI73"/>
<protein>
    <submittedName>
        <fullName evidence="8">YitT family protein</fullName>
    </submittedName>
</protein>
<dbReference type="CDD" id="cd16380">
    <property type="entry name" value="YitT_C"/>
    <property type="match status" value="1"/>
</dbReference>
<dbReference type="InterPro" id="IPR003740">
    <property type="entry name" value="YitT"/>
</dbReference>
<dbReference type="InterPro" id="IPR019264">
    <property type="entry name" value="DUF2179"/>
</dbReference>
<comment type="caution">
    <text evidence="8">The sequence shown here is derived from an EMBL/GenBank/DDBJ whole genome shotgun (WGS) entry which is preliminary data.</text>
</comment>
<feature type="transmembrane region" description="Helical" evidence="6">
    <location>
        <begin position="124"/>
        <end position="144"/>
    </location>
</feature>
<feature type="transmembrane region" description="Helical" evidence="6">
    <location>
        <begin position="82"/>
        <end position="104"/>
    </location>
</feature>
<organism evidence="8 9">
    <name type="scientific">Candidatus Coproplasma stercoripullorum</name>
    <dbReference type="NCBI Taxonomy" id="2840751"/>
    <lineage>
        <taxon>Bacteria</taxon>
        <taxon>Bacillati</taxon>
        <taxon>Bacillota</taxon>
        <taxon>Clostridia</taxon>
        <taxon>Eubacteriales</taxon>
        <taxon>Candidatus Coproplasma</taxon>
    </lineage>
</organism>
<sequence length="308" mass="33936">MDRAKKAVLKDYAKRYALITVGCILYAVGVIMFLQAGGLAGGGVTGIALIVNEVSGFSTGITAFILNVPLLLWGWKVFGRDFFLSTLYVIALSSVLMWLTEHIFFNWMPERWGEELLPFTQNMLINSVTGGAIYGLGMGLIFRCGSSSGGTDIPIKVLRKKFRHISTGVITMVTDLVIVACSAFAYRENTLEVLFYTVISIVVYTVVFDWVLYGGNSAKMVFIISAEQPANHISSRVLKELDAGATFIDARGAYSGNDKKVLLCVVKPVVYPRLRDIVREEDREAFMIVSSAKEIYGEGYISPDSDEL</sequence>
<dbReference type="PANTHER" id="PTHR33545:SF5">
    <property type="entry name" value="UPF0750 MEMBRANE PROTEIN YITT"/>
    <property type="match status" value="1"/>
</dbReference>
<evidence type="ECO:0000256" key="5">
    <source>
        <dbReference type="ARBA" id="ARBA00023136"/>
    </source>
</evidence>
<dbReference type="InterPro" id="IPR051461">
    <property type="entry name" value="UPF0750_membrane"/>
</dbReference>
<dbReference type="PANTHER" id="PTHR33545">
    <property type="entry name" value="UPF0750 MEMBRANE PROTEIN YITT-RELATED"/>
    <property type="match status" value="1"/>
</dbReference>
<feature type="domain" description="DUF2179" evidence="7">
    <location>
        <begin position="244"/>
        <end position="297"/>
    </location>
</feature>
<evidence type="ECO:0000313" key="8">
    <source>
        <dbReference type="EMBL" id="HIR39609.1"/>
    </source>
</evidence>
<feature type="transmembrane region" description="Helical" evidence="6">
    <location>
        <begin position="12"/>
        <end position="34"/>
    </location>
</feature>
<dbReference type="Proteomes" id="UP000824179">
    <property type="component" value="Unassembled WGS sequence"/>
</dbReference>
<dbReference type="GO" id="GO:0005886">
    <property type="term" value="C:plasma membrane"/>
    <property type="evidence" value="ECO:0007669"/>
    <property type="project" value="UniProtKB-SubCell"/>
</dbReference>
<comment type="subcellular location">
    <subcellularLocation>
        <location evidence="1">Cell membrane</location>
        <topology evidence="1">Multi-pass membrane protein</topology>
    </subcellularLocation>
</comment>
<dbReference type="Pfam" id="PF10035">
    <property type="entry name" value="DUF2179"/>
    <property type="match status" value="1"/>
</dbReference>
<gene>
    <name evidence="8" type="ORF">IAB90_04410</name>
</gene>
<evidence type="ECO:0000256" key="3">
    <source>
        <dbReference type="ARBA" id="ARBA00022692"/>
    </source>
</evidence>